<evidence type="ECO:0000256" key="1">
    <source>
        <dbReference type="SAM" id="SignalP"/>
    </source>
</evidence>
<dbReference type="OrthoDB" id="189968at2759"/>
<evidence type="ECO:0000313" key="2">
    <source>
        <dbReference type="EMBL" id="KAF5345850.1"/>
    </source>
</evidence>
<keyword evidence="1" id="KW-0732">Signal</keyword>
<name>A0A8H5FQG0_9AGAR</name>
<dbReference type="EMBL" id="JAACJO010000038">
    <property type="protein sequence ID" value="KAF5345850.1"/>
    <property type="molecule type" value="Genomic_DNA"/>
</dbReference>
<proteinExistence type="predicted"/>
<organism evidence="2 3">
    <name type="scientific">Leucocoprinus leucothites</name>
    <dbReference type="NCBI Taxonomy" id="201217"/>
    <lineage>
        <taxon>Eukaryota</taxon>
        <taxon>Fungi</taxon>
        <taxon>Dikarya</taxon>
        <taxon>Basidiomycota</taxon>
        <taxon>Agaricomycotina</taxon>
        <taxon>Agaricomycetes</taxon>
        <taxon>Agaricomycetidae</taxon>
        <taxon>Agaricales</taxon>
        <taxon>Agaricineae</taxon>
        <taxon>Agaricaceae</taxon>
        <taxon>Leucocoprinus</taxon>
    </lineage>
</organism>
<evidence type="ECO:0000313" key="3">
    <source>
        <dbReference type="Proteomes" id="UP000559027"/>
    </source>
</evidence>
<comment type="caution">
    <text evidence="2">The sequence shown here is derived from an EMBL/GenBank/DDBJ whole genome shotgun (WGS) entry which is preliminary data.</text>
</comment>
<feature type="chain" id="PRO_5034964086" evidence="1">
    <location>
        <begin position="23"/>
        <end position="77"/>
    </location>
</feature>
<feature type="signal peptide" evidence="1">
    <location>
        <begin position="1"/>
        <end position="22"/>
    </location>
</feature>
<dbReference type="Proteomes" id="UP000559027">
    <property type="component" value="Unassembled WGS sequence"/>
</dbReference>
<keyword evidence="3" id="KW-1185">Reference proteome</keyword>
<protein>
    <submittedName>
        <fullName evidence="2">Uncharacterized protein</fullName>
    </submittedName>
</protein>
<gene>
    <name evidence="2" type="ORF">D9756_011212</name>
</gene>
<sequence>MNHKDTTSLRFLRLSLPTLLQALSFRHAFHTPSSPPPSIAPSNFTTSPSILDYAETLLGHQDAILSISSLSGETALA</sequence>
<dbReference type="AlphaFoldDB" id="A0A8H5FQG0"/>
<reference evidence="2 3" key="1">
    <citation type="journal article" date="2020" name="ISME J.">
        <title>Uncovering the hidden diversity of litter-decomposition mechanisms in mushroom-forming fungi.</title>
        <authorList>
            <person name="Floudas D."/>
            <person name="Bentzer J."/>
            <person name="Ahren D."/>
            <person name="Johansson T."/>
            <person name="Persson P."/>
            <person name="Tunlid A."/>
        </authorList>
    </citation>
    <scope>NUCLEOTIDE SEQUENCE [LARGE SCALE GENOMIC DNA]</scope>
    <source>
        <strain evidence="2 3">CBS 146.42</strain>
    </source>
</reference>
<accession>A0A8H5FQG0</accession>